<comment type="similarity">
    <text evidence="2 7">Belongs to the EPSP synthase family.</text>
</comment>
<dbReference type="GO" id="GO:0008652">
    <property type="term" value="P:amino acid biosynthetic process"/>
    <property type="evidence" value="ECO:0007669"/>
    <property type="project" value="UniProtKB-KW"/>
</dbReference>
<name>A0A348B111_9CREN</name>
<protein>
    <recommendedName>
        <fullName evidence="7">3-phosphoshikimate 1-carboxyvinyltransferase</fullName>
        <ecNumber evidence="7">2.5.1.19</ecNumber>
    </recommendedName>
    <alternativeName>
        <fullName evidence="7">5-enolpyruvylshikimate-3-phosphate synthase</fullName>
        <shortName evidence="7">EPSP synthase</shortName>
        <shortName evidence="7">EPSPS</shortName>
    </alternativeName>
</protein>
<dbReference type="EC" id="2.5.1.19" evidence="7"/>
<dbReference type="KEGG" id="sacd:HS1genome_0252"/>
<dbReference type="GO" id="GO:0003866">
    <property type="term" value="F:3-phosphoshikimate 1-carboxyvinyltransferase activity"/>
    <property type="evidence" value="ECO:0007669"/>
    <property type="project" value="UniProtKB-UniRule"/>
</dbReference>
<dbReference type="Gene3D" id="3.65.10.10">
    <property type="entry name" value="Enolpyruvate transferase domain"/>
    <property type="match status" value="2"/>
</dbReference>
<accession>A0A348B111</accession>
<feature type="binding site" evidence="7">
    <location>
        <position position="155"/>
    </location>
    <ligand>
        <name>phosphoenolpyruvate</name>
        <dbReference type="ChEBI" id="CHEBI:58702"/>
    </ligand>
</feature>
<evidence type="ECO:0000256" key="4">
    <source>
        <dbReference type="ARBA" id="ARBA00022679"/>
    </source>
</evidence>
<feature type="binding site" evidence="7">
    <location>
        <position position="294"/>
    </location>
    <ligand>
        <name>3-phosphoshikimate</name>
        <dbReference type="ChEBI" id="CHEBI:145989"/>
    </ligand>
</feature>
<comment type="caution">
    <text evidence="7">Lacks conserved residue(s) required for the propagation of feature annotation.</text>
</comment>
<reference evidence="9" key="3">
    <citation type="journal article" date="2019" name="BMC Res. Notes">
        <title>Complete genome sequence of the Sulfodiicoccus acidiphilus strain HS-1T, the first crenarchaeon that lacks polB3, isolated from an acidic hot spring in Ohwaku-dani, Hakone, Japan.</title>
        <authorList>
            <person name="Sakai H.D."/>
            <person name="Kurosawa N."/>
        </authorList>
    </citation>
    <scope>NUCLEOTIDE SEQUENCE</scope>
    <source>
        <strain evidence="9">HS-1</strain>
    </source>
</reference>
<evidence type="ECO:0000313" key="11">
    <source>
        <dbReference type="Proteomes" id="UP000276741"/>
    </source>
</evidence>
<comment type="subcellular location">
    <subcellularLocation>
        <location evidence="7">Cytoplasm</location>
    </subcellularLocation>
</comment>
<feature type="binding site" evidence="7">
    <location>
        <position position="20"/>
    </location>
    <ligand>
        <name>phosphoenolpyruvate</name>
        <dbReference type="ChEBI" id="CHEBI:58702"/>
    </ligand>
</feature>
<evidence type="ECO:0000256" key="3">
    <source>
        <dbReference type="ARBA" id="ARBA00022605"/>
    </source>
</evidence>
<reference evidence="11" key="2">
    <citation type="submission" date="2018-04" db="EMBL/GenBank/DDBJ databases">
        <title>Complete genome sequence of Sulfodiicoccus acidiphilus strain HS-1.</title>
        <authorList>
            <person name="Sakai H.D."/>
            <person name="Kurosawa N."/>
        </authorList>
    </citation>
    <scope>NUCLEOTIDE SEQUENCE [LARGE SCALE GENOMIC DNA]</scope>
    <source>
        <strain evidence="11">HS-1</strain>
    </source>
</reference>
<feature type="binding site" evidence="7">
    <location>
        <position position="112"/>
    </location>
    <ligand>
        <name>phosphoenolpyruvate</name>
        <dbReference type="ChEBI" id="CHEBI:58702"/>
    </ligand>
</feature>
<dbReference type="InterPro" id="IPR006264">
    <property type="entry name" value="EPSP_synthase"/>
</dbReference>
<reference evidence="10" key="1">
    <citation type="journal article" date="2014" name="Int. J. Syst. Evol. Microbiol.">
        <title>Complete genome sequence of Corynebacterium casei LMG S-19264T (=DSM 44701T), isolated from a smear-ripened cheese.</title>
        <authorList>
            <consortium name="US DOE Joint Genome Institute (JGI-PGF)"/>
            <person name="Walter F."/>
            <person name="Albersmeier A."/>
            <person name="Kalinowski J."/>
            <person name="Ruckert C."/>
        </authorList>
    </citation>
    <scope>NUCLEOTIDE SEQUENCE</scope>
    <source>
        <strain evidence="10">JCM 31740</strain>
    </source>
</reference>
<comment type="pathway">
    <text evidence="1">Metabolic intermediate biosynthesis; chorismate biosynthesis; chorismate from D-erythrose 4-phosphate and phosphoenolpyruvate: step 6/7.</text>
</comment>
<feature type="domain" description="Enolpyruvate transferase" evidence="8">
    <location>
        <begin position="9"/>
        <end position="400"/>
    </location>
</feature>
<evidence type="ECO:0000256" key="1">
    <source>
        <dbReference type="ARBA" id="ARBA00004811"/>
    </source>
</evidence>
<dbReference type="OrthoDB" id="43788at2157"/>
<dbReference type="GO" id="GO:0005737">
    <property type="term" value="C:cytoplasm"/>
    <property type="evidence" value="ECO:0007669"/>
    <property type="project" value="UniProtKB-SubCell"/>
</dbReference>
<dbReference type="EMBL" id="BMQS01000022">
    <property type="protein sequence ID" value="GGU02512.1"/>
    <property type="molecule type" value="Genomic_DNA"/>
</dbReference>
<feature type="binding site" evidence="7">
    <location>
        <position position="325"/>
    </location>
    <ligand>
        <name>phosphoenolpyruvate</name>
        <dbReference type="ChEBI" id="CHEBI:58702"/>
    </ligand>
</feature>
<dbReference type="Proteomes" id="UP000276741">
    <property type="component" value="Chromosome"/>
</dbReference>
<dbReference type="EMBL" id="AP018553">
    <property type="protein sequence ID" value="BBD71863.1"/>
    <property type="molecule type" value="Genomic_DNA"/>
</dbReference>
<comment type="subunit">
    <text evidence="7">Monomer.</text>
</comment>
<feature type="binding site" evidence="7">
    <location>
        <position position="153"/>
    </location>
    <ligand>
        <name>3-phosphoshikimate</name>
        <dbReference type="ChEBI" id="CHEBI:145989"/>
    </ligand>
</feature>
<feature type="binding site" evidence="7">
    <location>
        <position position="180"/>
    </location>
    <ligand>
        <name>3-phosphoshikimate</name>
        <dbReference type="ChEBI" id="CHEBI:145989"/>
    </ligand>
</feature>
<dbReference type="HAMAP" id="MF_00210">
    <property type="entry name" value="EPSP_synth"/>
    <property type="match status" value="1"/>
</dbReference>
<dbReference type="InterPro" id="IPR001986">
    <property type="entry name" value="Enolpyruvate_Tfrase_dom"/>
</dbReference>
<comment type="function">
    <text evidence="7">Catalyzes the transfer of the enolpyruvyl moiety of phosphoenolpyruvate (PEP) to the 5-hydroxyl of shikimate-3-phosphate (S3P) to produce enolpyruvyl shikimate-3-phosphate and inorganic phosphate.</text>
</comment>
<feature type="binding site" evidence="7">
    <location>
        <position position="391"/>
    </location>
    <ligand>
        <name>phosphoenolpyruvate</name>
        <dbReference type="ChEBI" id="CHEBI:58702"/>
    </ligand>
</feature>
<dbReference type="SUPFAM" id="SSF55205">
    <property type="entry name" value="EPT/RTPC-like"/>
    <property type="match status" value="1"/>
</dbReference>
<feature type="binding site" evidence="7">
    <location>
        <position position="154"/>
    </location>
    <ligand>
        <name>3-phosphoshikimate</name>
        <dbReference type="ChEBI" id="CHEBI:145989"/>
    </ligand>
</feature>
<feature type="binding site" evidence="7">
    <location>
        <position position="321"/>
    </location>
    <ligand>
        <name>3-phosphoshikimate</name>
        <dbReference type="ChEBI" id="CHEBI:145989"/>
    </ligand>
</feature>
<dbReference type="GO" id="GO:0009073">
    <property type="term" value="P:aromatic amino acid family biosynthetic process"/>
    <property type="evidence" value="ECO:0007669"/>
    <property type="project" value="UniProtKB-KW"/>
</dbReference>
<keyword evidence="5 7" id="KW-0057">Aromatic amino acid biosynthesis</keyword>
<dbReference type="InterPro" id="IPR023193">
    <property type="entry name" value="EPSP_synthase_CS"/>
</dbReference>
<dbReference type="Proteomes" id="UP000616143">
    <property type="component" value="Unassembled WGS sequence"/>
</dbReference>
<feature type="binding site" evidence="7">
    <location>
        <position position="20"/>
    </location>
    <ligand>
        <name>3-phosphoshikimate</name>
        <dbReference type="ChEBI" id="CHEBI:145989"/>
    </ligand>
</feature>
<dbReference type="Pfam" id="PF00275">
    <property type="entry name" value="EPSP_synthase"/>
    <property type="match status" value="1"/>
</dbReference>
<evidence type="ECO:0000256" key="5">
    <source>
        <dbReference type="ARBA" id="ARBA00023141"/>
    </source>
</evidence>
<feature type="binding site" evidence="7">
    <location>
        <position position="367"/>
    </location>
    <ligand>
        <name>phosphoenolpyruvate</name>
        <dbReference type="ChEBI" id="CHEBI:58702"/>
    </ligand>
</feature>
<dbReference type="PANTHER" id="PTHR21090:SF5">
    <property type="entry name" value="PENTAFUNCTIONAL AROM POLYPEPTIDE"/>
    <property type="match status" value="1"/>
</dbReference>
<comment type="catalytic activity">
    <reaction evidence="6">
        <text>3-phosphoshikimate + phosphoenolpyruvate = 5-O-(1-carboxyvinyl)-3-phosphoshikimate + phosphate</text>
        <dbReference type="Rhea" id="RHEA:21256"/>
        <dbReference type="ChEBI" id="CHEBI:43474"/>
        <dbReference type="ChEBI" id="CHEBI:57701"/>
        <dbReference type="ChEBI" id="CHEBI:58702"/>
        <dbReference type="ChEBI" id="CHEBI:145989"/>
        <dbReference type="EC" id="2.5.1.19"/>
    </reaction>
    <physiologicalReaction direction="left-to-right" evidence="6">
        <dbReference type="Rhea" id="RHEA:21257"/>
    </physiologicalReaction>
</comment>
<sequence length="410" mass="43934">MRVRICRAKAEGRLKAPPSKPLGIRLIFASLLTDVHLSELPSSEDFYAALDAVKSLGVSVEGNSLLRPTAIHLKTNYLNLRGSATSLRFIIPIVALVGGRVTLDGDESLRRRPLYDIIPQLTRMGVKVSSNSLPLTIEGGIGDNEFHLSELKSSQYISGFIYALALRGGGSVEFPPNLGSMSYVRLTAEVLNSVGAKVRVEPGRVEIERGPTTSFRGPIAGDYLLSSFYAAAAILTGGEVEIGGLLSPASYFGDHSIVDLFSEMGASSYFNYGRWKVAAGDLRGIKVDVDDAPDLAPSLAAVAVAADGETVLTGVERLRFKESDRVSTIVSTVDAFGAVARGVNDEIRIIGTRKLRRTEIQCPNDHRIAMMAGAVGAASGVLIEKAECVNKSNPKFWEDLSKLGVKVELL</sequence>
<keyword evidence="4 7" id="KW-0808">Transferase</keyword>
<evidence type="ECO:0000256" key="6">
    <source>
        <dbReference type="ARBA" id="ARBA00044633"/>
    </source>
</evidence>
<evidence type="ECO:0000313" key="9">
    <source>
        <dbReference type="EMBL" id="BBD71863.1"/>
    </source>
</evidence>
<dbReference type="PANTHER" id="PTHR21090">
    <property type="entry name" value="AROM/DEHYDROQUINATE SYNTHASE"/>
    <property type="match status" value="1"/>
</dbReference>
<keyword evidence="3 7" id="KW-0028">Amino-acid biosynthesis</keyword>
<dbReference type="InterPro" id="IPR013792">
    <property type="entry name" value="RNA3'P_cycl/enolpyr_Trfase_a/b"/>
</dbReference>
<evidence type="ECO:0000256" key="2">
    <source>
        <dbReference type="ARBA" id="ARBA00009948"/>
    </source>
</evidence>
<dbReference type="GO" id="GO:0009423">
    <property type="term" value="P:chorismate biosynthetic process"/>
    <property type="evidence" value="ECO:0007669"/>
    <property type="project" value="UniProtKB-UniRule"/>
</dbReference>
<keyword evidence="7" id="KW-0963">Cytoplasm</keyword>
<feature type="binding site" evidence="7">
    <location>
        <position position="155"/>
    </location>
    <ligand>
        <name>3-phosphoshikimate</name>
        <dbReference type="ChEBI" id="CHEBI:145989"/>
    </ligand>
</feature>
<evidence type="ECO:0000256" key="7">
    <source>
        <dbReference type="HAMAP-Rule" id="MF_00210"/>
    </source>
</evidence>
<dbReference type="AlphaFoldDB" id="A0A348B111"/>
<feature type="binding site" evidence="7">
    <location>
        <position position="25"/>
    </location>
    <ligand>
        <name>3-phosphoshikimate</name>
        <dbReference type="ChEBI" id="CHEBI:145989"/>
    </ligand>
</feature>
<dbReference type="PROSITE" id="PS00885">
    <property type="entry name" value="EPSP_SYNTHASE_2"/>
    <property type="match status" value="1"/>
</dbReference>
<dbReference type="NCBIfam" id="TIGR01356">
    <property type="entry name" value="aroA"/>
    <property type="match status" value="1"/>
</dbReference>
<dbReference type="PIRSF" id="PIRSF000505">
    <property type="entry name" value="EPSPS"/>
    <property type="match status" value="1"/>
</dbReference>
<organism evidence="9 11">
    <name type="scientific">Sulfodiicoccus acidiphilus</name>
    <dbReference type="NCBI Taxonomy" id="1670455"/>
    <lineage>
        <taxon>Archaea</taxon>
        <taxon>Thermoproteota</taxon>
        <taxon>Thermoprotei</taxon>
        <taxon>Sulfolobales</taxon>
        <taxon>Sulfolobaceae</taxon>
        <taxon>Sulfodiicoccus</taxon>
    </lineage>
</organism>
<gene>
    <name evidence="7" type="primary">aroA</name>
    <name evidence="10" type="ORF">GCM10007116_19530</name>
    <name evidence="9" type="ORF">HS1genome_0252</name>
</gene>
<feature type="active site" description="Proton acceptor" evidence="7">
    <location>
        <position position="294"/>
    </location>
</feature>
<dbReference type="UniPathway" id="UPA00053">
    <property type="reaction ID" value="UER00089"/>
</dbReference>
<keyword evidence="11" id="KW-1185">Reference proteome</keyword>
<evidence type="ECO:0000259" key="8">
    <source>
        <dbReference type="Pfam" id="PF00275"/>
    </source>
</evidence>
<proteinExistence type="inferred from homology"/>
<reference evidence="10" key="4">
    <citation type="submission" date="2020-09" db="EMBL/GenBank/DDBJ databases">
        <authorList>
            <person name="Sun Q."/>
            <person name="Ohkuma M."/>
        </authorList>
    </citation>
    <scope>NUCLEOTIDE SEQUENCE</scope>
    <source>
        <strain evidence="10">JCM 31740</strain>
    </source>
</reference>
<evidence type="ECO:0000313" key="10">
    <source>
        <dbReference type="EMBL" id="GGU02512.1"/>
    </source>
</evidence>
<dbReference type="InterPro" id="IPR036968">
    <property type="entry name" value="Enolpyruvate_Tfrase_sf"/>
</dbReference>